<feature type="compositionally biased region" description="Low complexity" evidence="1">
    <location>
        <begin position="279"/>
        <end position="292"/>
    </location>
</feature>
<feature type="compositionally biased region" description="Low complexity" evidence="1">
    <location>
        <begin position="216"/>
        <end position="246"/>
    </location>
</feature>
<dbReference type="EMBL" id="GDKF01004983">
    <property type="protein sequence ID" value="JAT73639.1"/>
    <property type="molecule type" value="Transcribed_RNA"/>
</dbReference>
<evidence type="ECO:0000313" key="2">
    <source>
        <dbReference type="EMBL" id="JAT73639.1"/>
    </source>
</evidence>
<accession>A0A1D2A375</accession>
<sequence length="402" mass="41144">MLSMDTSPGLGVCGVGVMAAPFHPCPCVCMGLALDRAPHAIPSHLPHSSLAPIVHVLCLDELFVTDVADASILNRLFQRLWRVGQKHGWLECAWAHLHRSSQAGSQGWRGIPSERPGTDSDLQPPPRRPVRGRAPARPLPPLHRGAQGALPGARHGVHDRLPHAGHAQRGPLLSDPEPRRRSVPPLRRAGGRAAGPPRVRPGGHGPRAGADGGRRAPGPRALRGPVRPPAGRGRLHCPGAGQAHAAPARRARLHGRQPLAGLSLRHAHRRAVRAPHAPPLLRGGHPLGPLCQRGHRGGGRGGQAQGPPARPGAGGGRQPGVCQRPHHLSPAGDAERGVPGGACQVPCPPPPAGHPGAAAQGGGPRGGAGAGGGRFGIEGAEEGGGGGRHPGYGLATPPPAPP</sequence>
<proteinExistence type="predicted"/>
<feature type="region of interest" description="Disordered" evidence="1">
    <location>
        <begin position="103"/>
        <end position="249"/>
    </location>
</feature>
<dbReference type="AlphaFoldDB" id="A0A1D2A375"/>
<name>A0A1D2A375_AUXPR</name>
<protein>
    <submittedName>
        <fullName evidence="2">Uncharacterized protein</fullName>
    </submittedName>
</protein>
<reference evidence="2" key="1">
    <citation type="submission" date="2015-08" db="EMBL/GenBank/DDBJ databases">
        <authorList>
            <person name="Babu N.S."/>
            <person name="Beckwith C.J."/>
            <person name="Beseler K.G."/>
            <person name="Brison A."/>
            <person name="Carone J.V."/>
            <person name="Caskin T.P."/>
            <person name="Diamond M."/>
            <person name="Durham M.E."/>
            <person name="Foxe J.M."/>
            <person name="Go M."/>
            <person name="Henderson B.A."/>
            <person name="Jones I.B."/>
            <person name="McGettigan J.A."/>
            <person name="Micheletti S.J."/>
            <person name="Nasrallah M.E."/>
            <person name="Ortiz D."/>
            <person name="Piller C.R."/>
            <person name="Privatt S.R."/>
            <person name="Schneider S.L."/>
            <person name="Sharp S."/>
            <person name="Smith T.C."/>
            <person name="Stanton J.D."/>
            <person name="Ullery H.E."/>
            <person name="Wilson R.J."/>
            <person name="Serrano M.G."/>
            <person name="Buck G."/>
            <person name="Lee V."/>
            <person name="Wang Y."/>
            <person name="Carvalho R."/>
            <person name="Voegtly L."/>
            <person name="Shi R."/>
            <person name="Duckworth R."/>
            <person name="Johnson A."/>
            <person name="Loviza R."/>
            <person name="Walstead R."/>
            <person name="Shah Z."/>
            <person name="Kiflezghi M."/>
            <person name="Wade K."/>
            <person name="Ball S.L."/>
            <person name="Bradley K.W."/>
            <person name="Asai D.J."/>
            <person name="Bowman C.A."/>
            <person name="Russell D.A."/>
            <person name="Pope W.H."/>
            <person name="Jacobs-Sera D."/>
            <person name="Hendrix R.W."/>
            <person name="Hatfull G.F."/>
        </authorList>
    </citation>
    <scope>NUCLEOTIDE SEQUENCE</scope>
</reference>
<feature type="region of interest" description="Disordered" evidence="1">
    <location>
        <begin position="276"/>
        <end position="402"/>
    </location>
</feature>
<gene>
    <name evidence="2" type="ORF">g.42514</name>
</gene>
<feature type="compositionally biased region" description="Gly residues" evidence="1">
    <location>
        <begin position="359"/>
        <end position="390"/>
    </location>
</feature>
<organism evidence="2">
    <name type="scientific">Auxenochlorella protothecoides</name>
    <name type="common">Green microalga</name>
    <name type="synonym">Chlorella protothecoides</name>
    <dbReference type="NCBI Taxonomy" id="3075"/>
    <lineage>
        <taxon>Eukaryota</taxon>
        <taxon>Viridiplantae</taxon>
        <taxon>Chlorophyta</taxon>
        <taxon>core chlorophytes</taxon>
        <taxon>Trebouxiophyceae</taxon>
        <taxon>Chlorellales</taxon>
        <taxon>Chlorellaceae</taxon>
        <taxon>Auxenochlorella</taxon>
    </lineage>
</organism>
<evidence type="ECO:0000256" key="1">
    <source>
        <dbReference type="SAM" id="MobiDB-lite"/>
    </source>
</evidence>